<proteinExistence type="predicted"/>
<dbReference type="InterPro" id="IPR019423">
    <property type="entry name" value="7TM_GPCR_serpentine_rcpt_Srj"/>
</dbReference>
<feature type="transmembrane region" description="Helical" evidence="1">
    <location>
        <begin position="95"/>
        <end position="114"/>
    </location>
</feature>
<comment type="caution">
    <text evidence="2">The sequence shown here is derived from an EMBL/GenBank/DDBJ whole genome shotgun (WGS) entry which is preliminary data.</text>
</comment>
<accession>A0AAN5I922</accession>
<feature type="transmembrane region" description="Helical" evidence="1">
    <location>
        <begin position="247"/>
        <end position="274"/>
    </location>
</feature>
<feature type="transmembrane region" description="Helical" evidence="1">
    <location>
        <begin position="280"/>
        <end position="305"/>
    </location>
</feature>
<name>A0AAN5I922_9BILA</name>
<dbReference type="PANTHER" id="PTHR45907">
    <property type="entry name" value="SERPENTINE RECEPTOR, CLASS J"/>
    <property type="match status" value="1"/>
</dbReference>
<keyword evidence="1" id="KW-1133">Transmembrane helix</keyword>
<evidence type="ECO:0008006" key="4">
    <source>
        <dbReference type="Google" id="ProtNLM"/>
    </source>
</evidence>
<organism evidence="2 3">
    <name type="scientific">Pristionchus mayeri</name>
    <dbReference type="NCBI Taxonomy" id="1317129"/>
    <lineage>
        <taxon>Eukaryota</taxon>
        <taxon>Metazoa</taxon>
        <taxon>Ecdysozoa</taxon>
        <taxon>Nematoda</taxon>
        <taxon>Chromadorea</taxon>
        <taxon>Rhabditida</taxon>
        <taxon>Rhabditina</taxon>
        <taxon>Diplogasteromorpha</taxon>
        <taxon>Diplogasteroidea</taxon>
        <taxon>Neodiplogasteridae</taxon>
        <taxon>Pristionchus</taxon>
    </lineage>
</organism>
<feature type="non-terminal residue" evidence="2">
    <location>
        <position position="1"/>
    </location>
</feature>
<protein>
    <recommendedName>
        <fullName evidence="4">G protein-coupled receptor</fullName>
    </recommendedName>
</protein>
<dbReference type="AlphaFoldDB" id="A0AAN5I922"/>
<keyword evidence="1" id="KW-0472">Membrane</keyword>
<dbReference type="Pfam" id="PF10326">
    <property type="entry name" value="7TM_GPCR_Str"/>
    <property type="match status" value="1"/>
</dbReference>
<reference evidence="3" key="1">
    <citation type="submission" date="2022-10" db="EMBL/GenBank/DDBJ databases">
        <title>Genome assembly of Pristionchus species.</title>
        <authorList>
            <person name="Yoshida K."/>
            <person name="Sommer R.J."/>
        </authorList>
    </citation>
    <scope>NUCLEOTIDE SEQUENCE [LARGE SCALE GENOMIC DNA]</scope>
    <source>
        <strain evidence="3">RS5460</strain>
    </source>
</reference>
<evidence type="ECO:0000313" key="2">
    <source>
        <dbReference type="EMBL" id="GMR55979.1"/>
    </source>
</evidence>
<keyword evidence="1" id="KW-0812">Transmembrane</keyword>
<feature type="transmembrane region" description="Helical" evidence="1">
    <location>
        <begin position="203"/>
        <end position="227"/>
    </location>
</feature>
<gene>
    <name evidence="2" type="ORF">PMAYCL1PPCAC_26174</name>
</gene>
<keyword evidence="3" id="KW-1185">Reference proteome</keyword>
<feature type="transmembrane region" description="Helical" evidence="1">
    <location>
        <begin position="134"/>
        <end position="157"/>
    </location>
</feature>
<dbReference type="InterPro" id="IPR019428">
    <property type="entry name" value="7TM_GPCR_serpentine_rcpt_Str"/>
</dbReference>
<evidence type="ECO:0000313" key="3">
    <source>
        <dbReference type="Proteomes" id="UP001328107"/>
    </source>
</evidence>
<sequence>HDFSCVLHGSLVRNCSLFLEQNISSIACISVLTLMIKKPPKNLGKYRFCYYLLTSIECVSSIAHHFGAPARDSCFYVDDDRLFTFVLHDSTISHITWILAHHTFEVMLTACFLYRYASVCRNKYLMPILNSAKLFAMTLGSLVGNIIFMTVVFYLFYIPTEGLKKKAAQVFFDKFAFNISEQFIAGYDYEIGNPYIPDAVVRISHIASTILSIGFIVIMTVCAFQIYNYVKRNAFSSSQTRLHIRVLMLLTQQTIVPFFLVYSLALCCTVSILIRADISFMAPVFTLTTSIPPLCSCISIITMTLEYTNMFNPLSKYLINQREG</sequence>
<dbReference type="Proteomes" id="UP001328107">
    <property type="component" value="Unassembled WGS sequence"/>
</dbReference>
<dbReference type="EMBL" id="BTRK01000005">
    <property type="protein sequence ID" value="GMR55979.1"/>
    <property type="molecule type" value="Genomic_DNA"/>
</dbReference>
<dbReference type="PANTHER" id="PTHR45907:SF16">
    <property type="entry name" value="SERPENTINE RECEPTOR, CLASS J"/>
    <property type="match status" value="1"/>
</dbReference>
<evidence type="ECO:0000256" key="1">
    <source>
        <dbReference type="SAM" id="Phobius"/>
    </source>
</evidence>